<proteinExistence type="predicted"/>
<sequence>MVTLRDKSGSCYWNKERHSGNFSLIHSMVTLRDKSGSHYWNKERHSGYLESWPPKGGLTGLGIGGEGRWHGLQSMSQEEWIIFRSKTYKFEEFLSEWQERLKNSSETTLLTVRLLQDLDRYKVLKK</sequence>
<protein>
    <submittedName>
        <fullName evidence="1">Uncharacterized protein</fullName>
    </submittedName>
</protein>
<evidence type="ECO:0000313" key="1">
    <source>
        <dbReference type="EMBL" id="CAD7453926.1"/>
    </source>
</evidence>
<dbReference type="EMBL" id="OE000468">
    <property type="protein sequence ID" value="CAD7453926.1"/>
    <property type="molecule type" value="Genomic_DNA"/>
</dbReference>
<gene>
    <name evidence="1" type="ORF">TTEB3V08_LOCUS2043</name>
</gene>
<dbReference type="AlphaFoldDB" id="A0A7R9FK08"/>
<organism evidence="1">
    <name type="scientific">Timema tahoe</name>
    <dbReference type="NCBI Taxonomy" id="61484"/>
    <lineage>
        <taxon>Eukaryota</taxon>
        <taxon>Metazoa</taxon>
        <taxon>Ecdysozoa</taxon>
        <taxon>Arthropoda</taxon>
        <taxon>Hexapoda</taxon>
        <taxon>Insecta</taxon>
        <taxon>Pterygota</taxon>
        <taxon>Neoptera</taxon>
        <taxon>Polyneoptera</taxon>
        <taxon>Phasmatodea</taxon>
        <taxon>Timematodea</taxon>
        <taxon>Timematoidea</taxon>
        <taxon>Timematidae</taxon>
        <taxon>Timema</taxon>
    </lineage>
</organism>
<accession>A0A7R9FK08</accession>
<name>A0A7R9FK08_9NEOP</name>
<reference evidence="1" key="1">
    <citation type="submission" date="2020-11" db="EMBL/GenBank/DDBJ databases">
        <authorList>
            <person name="Tran Van P."/>
        </authorList>
    </citation>
    <scope>NUCLEOTIDE SEQUENCE</scope>
</reference>